<name>A0A0M3JF54_ANISI</name>
<dbReference type="GO" id="GO:0045214">
    <property type="term" value="P:sarcomere organization"/>
    <property type="evidence" value="ECO:0007669"/>
    <property type="project" value="TreeGrafter"/>
</dbReference>
<accession>A0A0M3JF54</accession>
<reference evidence="2 3" key="2">
    <citation type="submission" date="2018-11" db="EMBL/GenBank/DDBJ databases">
        <authorList>
            <consortium name="Pathogen Informatics"/>
        </authorList>
    </citation>
    <scope>NUCLEOTIDE SEQUENCE [LARGE SCALE GENOMIC DNA]</scope>
</reference>
<dbReference type="InterPro" id="IPR027707">
    <property type="entry name" value="TNNT"/>
</dbReference>
<dbReference type="OrthoDB" id="330499at2759"/>
<feature type="compositionally biased region" description="Basic and acidic residues" evidence="1">
    <location>
        <begin position="17"/>
        <end position="26"/>
    </location>
</feature>
<evidence type="ECO:0000313" key="4">
    <source>
        <dbReference type="WBParaSite" id="ASIM_0000625401-mRNA-1"/>
    </source>
</evidence>
<feature type="region of interest" description="Disordered" evidence="1">
    <location>
        <begin position="92"/>
        <end position="112"/>
    </location>
</feature>
<reference evidence="4" key="1">
    <citation type="submission" date="2017-02" db="UniProtKB">
        <authorList>
            <consortium name="WormBaseParasite"/>
        </authorList>
    </citation>
    <scope>IDENTIFICATION</scope>
</reference>
<dbReference type="PANTHER" id="PTHR11521:SF1">
    <property type="entry name" value="TROPONIN T, SKELETAL MUSCLE"/>
    <property type="match status" value="1"/>
</dbReference>
<feature type="region of interest" description="Disordered" evidence="1">
    <location>
        <begin position="1"/>
        <end position="26"/>
    </location>
</feature>
<dbReference type="Gene3D" id="1.20.5.350">
    <property type="match status" value="1"/>
</dbReference>
<evidence type="ECO:0000256" key="1">
    <source>
        <dbReference type="SAM" id="MobiDB-lite"/>
    </source>
</evidence>
<dbReference type="Proteomes" id="UP000267096">
    <property type="component" value="Unassembled WGS sequence"/>
</dbReference>
<dbReference type="WBParaSite" id="ASIM_0000625401-mRNA-1">
    <property type="protein sequence ID" value="ASIM_0000625401-mRNA-1"/>
    <property type="gene ID" value="ASIM_0000625401"/>
</dbReference>
<organism evidence="4">
    <name type="scientific">Anisakis simplex</name>
    <name type="common">Herring worm</name>
    <dbReference type="NCBI Taxonomy" id="6269"/>
    <lineage>
        <taxon>Eukaryota</taxon>
        <taxon>Metazoa</taxon>
        <taxon>Ecdysozoa</taxon>
        <taxon>Nematoda</taxon>
        <taxon>Chromadorea</taxon>
        <taxon>Rhabditida</taxon>
        <taxon>Spirurina</taxon>
        <taxon>Ascaridomorpha</taxon>
        <taxon>Ascaridoidea</taxon>
        <taxon>Anisakidae</taxon>
        <taxon>Anisakis</taxon>
        <taxon>Anisakis simplex complex</taxon>
    </lineage>
</organism>
<dbReference type="EMBL" id="UYRR01012594">
    <property type="protein sequence ID" value="VDK26430.1"/>
    <property type="molecule type" value="Genomic_DNA"/>
</dbReference>
<dbReference type="AlphaFoldDB" id="A0A0M3JF54"/>
<protein>
    <submittedName>
        <fullName evidence="4">Troponin T, skeletal muscle (inferred by orthology to a D. melanogaster protein)</fullName>
    </submittedName>
</protein>
<evidence type="ECO:0000313" key="3">
    <source>
        <dbReference type="Proteomes" id="UP000267096"/>
    </source>
</evidence>
<dbReference type="InterPro" id="IPR038077">
    <property type="entry name" value="Troponin_sf"/>
</dbReference>
<dbReference type="SUPFAM" id="SSF90250">
    <property type="entry name" value="Troponin coil-coiled subunits"/>
    <property type="match status" value="1"/>
</dbReference>
<proteinExistence type="predicted"/>
<dbReference type="GO" id="GO:0006937">
    <property type="term" value="P:regulation of muscle contraction"/>
    <property type="evidence" value="ECO:0007669"/>
    <property type="project" value="InterPro"/>
</dbReference>
<gene>
    <name evidence="2" type="ORF">ASIM_LOCUS6038</name>
</gene>
<evidence type="ECO:0000313" key="2">
    <source>
        <dbReference type="EMBL" id="VDK26430.1"/>
    </source>
</evidence>
<dbReference type="GO" id="GO:0005523">
    <property type="term" value="F:tropomyosin binding"/>
    <property type="evidence" value="ECO:0007669"/>
    <property type="project" value="TreeGrafter"/>
</dbReference>
<dbReference type="GO" id="GO:0006936">
    <property type="term" value="P:muscle contraction"/>
    <property type="evidence" value="ECO:0007669"/>
    <property type="project" value="TreeGrafter"/>
</dbReference>
<dbReference type="PANTHER" id="PTHR11521">
    <property type="entry name" value="TROPONIN T"/>
    <property type="match status" value="1"/>
</dbReference>
<keyword evidence="3" id="KW-1185">Reference proteome</keyword>
<dbReference type="GO" id="GO:0005861">
    <property type="term" value="C:troponin complex"/>
    <property type="evidence" value="ECO:0007669"/>
    <property type="project" value="InterPro"/>
</dbReference>
<sequence>MKKGREGQGTFGAPKPEVSKEQQEEAKRNFIAAVSRKVFDPADLLENDLRMQIKQLHVRICKLEADKYDLEKRHERQEYDLKELHERERQVARNRALQKGLDPEEAARSLHPPKVNVASKFDRQIDRRSYADRRDLYEKVGVLVLLLF</sequence>